<keyword evidence="3" id="KW-1185">Reference proteome</keyword>
<accession>A0A0C2X8Q0</accession>
<dbReference type="Proteomes" id="UP000054549">
    <property type="component" value="Unassembled WGS sequence"/>
</dbReference>
<reference evidence="2 3" key="1">
    <citation type="submission" date="2014-04" db="EMBL/GenBank/DDBJ databases">
        <title>Evolutionary Origins and Diversification of the Mycorrhizal Mutualists.</title>
        <authorList>
            <consortium name="DOE Joint Genome Institute"/>
            <consortium name="Mycorrhizal Genomics Consortium"/>
            <person name="Kohler A."/>
            <person name="Kuo A."/>
            <person name="Nagy L.G."/>
            <person name="Floudas D."/>
            <person name="Copeland A."/>
            <person name="Barry K.W."/>
            <person name="Cichocki N."/>
            <person name="Veneault-Fourrey C."/>
            <person name="LaButti K."/>
            <person name="Lindquist E.A."/>
            <person name="Lipzen A."/>
            <person name="Lundell T."/>
            <person name="Morin E."/>
            <person name="Murat C."/>
            <person name="Riley R."/>
            <person name="Ohm R."/>
            <person name="Sun H."/>
            <person name="Tunlid A."/>
            <person name="Henrissat B."/>
            <person name="Grigoriev I.V."/>
            <person name="Hibbett D.S."/>
            <person name="Martin F."/>
        </authorList>
    </citation>
    <scope>NUCLEOTIDE SEQUENCE [LARGE SCALE GENOMIC DNA]</scope>
    <source>
        <strain evidence="2 3">Koide BX008</strain>
    </source>
</reference>
<evidence type="ECO:0000313" key="2">
    <source>
        <dbReference type="EMBL" id="KIL65133.1"/>
    </source>
</evidence>
<evidence type="ECO:0008006" key="4">
    <source>
        <dbReference type="Google" id="ProtNLM"/>
    </source>
</evidence>
<dbReference type="HOGENOM" id="CLU_2811835_0_0_1"/>
<evidence type="ECO:0000313" key="3">
    <source>
        <dbReference type="Proteomes" id="UP000054549"/>
    </source>
</evidence>
<gene>
    <name evidence="2" type="ORF">M378DRAFT_543905</name>
</gene>
<feature type="chain" id="PRO_5002158821" description="Secreted protein" evidence="1">
    <location>
        <begin position="30"/>
        <end position="67"/>
    </location>
</feature>
<evidence type="ECO:0000256" key="1">
    <source>
        <dbReference type="SAM" id="SignalP"/>
    </source>
</evidence>
<feature type="signal peptide" evidence="1">
    <location>
        <begin position="1"/>
        <end position="29"/>
    </location>
</feature>
<dbReference type="EMBL" id="KN818244">
    <property type="protein sequence ID" value="KIL65133.1"/>
    <property type="molecule type" value="Genomic_DNA"/>
</dbReference>
<proteinExistence type="predicted"/>
<name>A0A0C2X8Q0_AMAMK</name>
<keyword evidence="1" id="KW-0732">Signal</keyword>
<dbReference type="InParanoid" id="A0A0C2X8Q0"/>
<organism evidence="2 3">
    <name type="scientific">Amanita muscaria (strain Koide BX008)</name>
    <dbReference type="NCBI Taxonomy" id="946122"/>
    <lineage>
        <taxon>Eukaryota</taxon>
        <taxon>Fungi</taxon>
        <taxon>Dikarya</taxon>
        <taxon>Basidiomycota</taxon>
        <taxon>Agaricomycotina</taxon>
        <taxon>Agaricomycetes</taxon>
        <taxon>Agaricomycetidae</taxon>
        <taxon>Agaricales</taxon>
        <taxon>Pluteineae</taxon>
        <taxon>Amanitaceae</taxon>
        <taxon>Amanita</taxon>
    </lineage>
</organism>
<dbReference type="AlphaFoldDB" id="A0A0C2X8Q0"/>
<protein>
    <recommendedName>
        <fullName evidence="4">Secreted protein</fullName>
    </recommendedName>
</protein>
<sequence>MRSAIIQDLQGAMLLVLVALLTTIRTTQVTQPIMEVSHFNSTDLSYIYFQHSRREHRGNQFYFFSGW</sequence>